<dbReference type="PATRIC" id="fig|1423775.4.peg.822"/>
<proteinExistence type="predicted"/>
<feature type="chain" id="PRO_5006406549" evidence="2">
    <location>
        <begin position="20"/>
        <end position="664"/>
    </location>
</feature>
<evidence type="ECO:0000256" key="2">
    <source>
        <dbReference type="SAM" id="SignalP"/>
    </source>
</evidence>
<dbReference type="InterPro" id="IPR003343">
    <property type="entry name" value="Big_2"/>
</dbReference>
<sequence>MFALLLALACFQFSSKNVAAEDTDNEPNAEDVGYYHKPTKDVRKFFGIWLSTGFALQPKADNYVVVDNTITLRTDSARSAVYAVATLTRSARYQWYQCKAGDSEWTKISKADGGTKENLVITGKTADETTYYQLQVQWQGLIHNIFAKKIYSQVAAVHTVPEPTDGTEMKIRTDDDYIYSTSFDMAQKTTYAHADIIPAHHTGEVTWSVDDPSLATIDEDTGLLTAVTKPEVHGTVTVIGTLHNPIGDDIQAVKEVQVGQGLEDQSVKAGEKATFSIEGNLGELDNDGDDDDDGDEGGDNSDGNNEYTVKWYRDNPDGSRVQINKDDELNGSLSVTTDPTTMEDDNQSKYQAIINVKLGTINKSYTTNKATLTVIPDGSPDIKIKNNLTNADHHDELDSDLHLFGVNEGDHITESATITNISGTGVLTNGTYHLPIRENSTVNSVVVDDQELSSDHYEIVSDAKDGTKELVVKNLGFSTKQSHVVAVNTTIGTIDQKTTQRTTPYVLGQVSAADDYRSDGDEEAITYLTNKIQMDVKNIDFGTITPFSANEIIYRPDNLNEPENIVEIDDQRRNLDYAEVRVQQAKDFTNEQSVKLLGSLQFYEDGVGHDILGTDQVIQATGKGNSVPSIGWSKENGILLHMNDNNLTAGRYETELKWSIVESV</sequence>
<keyword evidence="2" id="KW-0732">Signal</keyword>
<feature type="region of interest" description="Disordered" evidence="1">
    <location>
        <begin position="276"/>
        <end position="319"/>
    </location>
</feature>
<dbReference type="Gene3D" id="2.60.40.1080">
    <property type="match status" value="1"/>
</dbReference>
<feature type="domain" description="BIG2" evidence="3">
    <location>
        <begin position="193"/>
        <end position="240"/>
    </location>
</feature>
<evidence type="ECO:0000313" key="4">
    <source>
        <dbReference type="EMBL" id="KRK81213.1"/>
    </source>
</evidence>
<dbReference type="Pfam" id="PF02368">
    <property type="entry name" value="Big_2"/>
    <property type="match status" value="1"/>
</dbReference>
<dbReference type="Proteomes" id="UP000051248">
    <property type="component" value="Unassembled WGS sequence"/>
</dbReference>
<reference evidence="4 5" key="1">
    <citation type="journal article" date="2015" name="Genome Announc.">
        <title>Expanding the biotechnology potential of lactobacilli through comparative genomics of 213 strains and associated genera.</title>
        <authorList>
            <person name="Sun Z."/>
            <person name="Harris H.M."/>
            <person name="McCann A."/>
            <person name="Guo C."/>
            <person name="Argimon S."/>
            <person name="Zhang W."/>
            <person name="Yang X."/>
            <person name="Jeffery I.B."/>
            <person name="Cooney J.C."/>
            <person name="Kagawa T.F."/>
            <person name="Liu W."/>
            <person name="Song Y."/>
            <person name="Salvetti E."/>
            <person name="Wrobel A."/>
            <person name="Rasinkangas P."/>
            <person name="Parkhill J."/>
            <person name="Rea M.C."/>
            <person name="O'Sullivan O."/>
            <person name="Ritari J."/>
            <person name="Douillard F.P."/>
            <person name="Paul Ross R."/>
            <person name="Yang R."/>
            <person name="Briner A.E."/>
            <person name="Felis G.E."/>
            <person name="de Vos W.M."/>
            <person name="Barrangou R."/>
            <person name="Klaenhammer T.R."/>
            <person name="Caufield P.W."/>
            <person name="Cui Y."/>
            <person name="Zhang H."/>
            <person name="O'Toole P.W."/>
        </authorList>
    </citation>
    <scope>NUCLEOTIDE SEQUENCE [LARGE SCALE GENOMIC DNA]</scope>
    <source>
        <strain evidence="4 5">DSM 19682</strain>
    </source>
</reference>
<evidence type="ECO:0000259" key="3">
    <source>
        <dbReference type="Pfam" id="PF02368"/>
    </source>
</evidence>
<keyword evidence="5" id="KW-1185">Reference proteome</keyword>
<name>A0A0R1KC40_9LACO</name>
<accession>A0A0R1KC40</accession>
<dbReference type="AlphaFoldDB" id="A0A0R1KC40"/>
<comment type="caution">
    <text evidence="4">The sequence shown here is derived from an EMBL/GenBank/DDBJ whole genome shotgun (WGS) entry which is preliminary data.</text>
</comment>
<dbReference type="STRING" id="1423775.FD03_GL000805"/>
<evidence type="ECO:0000313" key="5">
    <source>
        <dbReference type="Proteomes" id="UP000051248"/>
    </source>
</evidence>
<feature type="compositionally biased region" description="Acidic residues" evidence="1">
    <location>
        <begin position="284"/>
        <end position="299"/>
    </location>
</feature>
<protein>
    <submittedName>
        <fullName evidence="4">Cell surface SD repeat-containing protein</fullName>
    </submittedName>
</protein>
<organism evidence="4 5">
    <name type="scientific">Companilactobacillus nodensis DSM 19682 = JCM 14932 = NBRC 107160</name>
    <dbReference type="NCBI Taxonomy" id="1423775"/>
    <lineage>
        <taxon>Bacteria</taxon>
        <taxon>Bacillati</taxon>
        <taxon>Bacillota</taxon>
        <taxon>Bacilli</taxon>
        <taxon>Lactobacillales</taxon>
        <taxon>Lactobacillaceae</taxon>
        <taxon>Companilactobacillus</taxon>
    </lineage>
</organism>
<gene>
    <name evidence="4" type="ORF">FD03_GL000805</name>
</gene>
<dbReference type="eggNOG" id="COG5492">
    <property type="taxonomic scope" value="Bacteria"/>
</dbReference>
<evidence type="ECO:0000256" key="1">
    <source>
        <dbReference type="SAM" id="MobiDB-lite"/>
    </source>
</evidence>
<dbReference type="EMBL" id="AZDZ01000001">
    <property type="protein sequence ID" value="KRK81213.1"/>
    <property type="molecule type" value="Genomic_DNA"/>
</dbReference>
<feature type="signal peptide" evidence="2">
    <location>
        <begin position="1"/>
        <end position="19"/>
    </location>
</feature>